<reference evidence="1" key="2">
    <citation type="submission" date="2020-09" db="EMBL/GenBank/DDBJ databases">
        <authorList>
            <person name="Sun Q."/>
            <person name="Kim S."/>
        </authorList>
    </citation>
    <scope>NUCLEOTIDE SEQUENCE</scope>
    <source>
        <strain evidence="1">KCTC 42731</strain>
    </source>
</reference>
<evidence type="ECO:0000313" key="2">
    <source>
        <dbReference type="Proteomes" id="UP000623842"/>
    </source>
</evidence>
<name>A0A919BCW6_9GAMM</name>
<dbReference type="RefSeq" id="WP_189767093.1">
    <property type="nucleotide sequence ID" value="NZ_BNCK01000001.1"/>
</dbReference>
<gene>
    <name evidence="1" type="ORF">GCM10017161_04630</name>
</gene>
<dbReference type="EMBL" id="BNCK01000001">
    <property type="protein sequence ID" value="GHF80419.1"/>
    <property type="molecule type" value="Genomic_DNA"/>
</dbReference>
<accession>A0A919BCW6</accession>
<sequence>MVGGVDLKTISQLVIYGAGAASQQLVEYFQLQAEQYSICTTHGGEGFLNKTAAAFSTLPSGEYHVVIASQYFYEIYCEIKRSTINVAQVYCYNNVNNTVLPVESLLRQVKPNKTLYAVYDLEMNPASFDVCVFANAAEYYRREQGFDNIHFVVVPPILKYGRLCDASFYNQGAEQSFRERIEKLLVPILSLIPSKIGCSVLAHREEAEALLHEKALFPKLVDLNRPKDTHNPVALLPKNIPIGYFTADIRSSKFVEDMFGVNNQPLITVTLREYLDQPKRNNDIDELVKFLTKVENCGFVPVIIRDTANCGKKAIEKLAKYQSFSNASLDIGIRMALYERAAMNFFVNNGPVALASFNHKVNYMVFKLVDESLLCTTQEFFRLRYAIDERDSQYFWAQHKQQKIFWQPDTCDFMWAAFKTYLDKKNDL</sequence>
<dbReference type="AlphaFoldDB" id="A0A919BCW6"/>
<keyword evidence="2" id="KW-1185">Reference proteome</keyword>
<organism evidence="1 2">
    <name type="scientific">Thalassotalea marina</name>
    <dbReference type="NCBI Taxonomy" id="1673741"/>
    <lineage>
        <taxon>Bacteria</taxon>
        <taxon>Pseudomonadati</taxon>
        <taxon>Pseudomonadota</taxon>
        <taxon>Gammaproteobacteria</taxon>
        <taxon>Alteromonadales</taxon>
        <taxon>Colwelliaceae</taxon>
        <taxon>Thalassotalea</taxon>
    </lineage>
</organism>
<evidence type="ECO:0000313" key="1">
    <source>
        <dbReference type="EMBL" id="GHF80419.1"/>
    </source>
</evidence>
<comment type="caution">
    <text evidence="1">The sequence shown here is derived from an EMBL/GenBank/DDBJ whole genome shotgun (WGS) entry which is preliminary data.</text>
</comment>
<proteinExistence type="predicted"/>
<reference evidence="1" key="1">
    <citation type="journal article" date="2014" name="Int. J. Syst. Evol. Microbiol.">
        <title>Complete genome sequence of Corynebacterium casei LMG S-19264T (=DSM 44701T), isolated from a smear-ripened cheese.</title>
        <authorList>
            <consortium name="US DOE Joint Genome Institute (JGI-PGF)"/>
            <person name="Walter F."/>
            <person name="Albersmeier A."/>
            <person name="Kalinowski J."/>
            <person name="Ruckert C."/>
        </authorList>
    </citation>
    <scope>NUCLEOTIDE SEQUENCE</scope>
    <source>
        <strain evidence="1">KCTC 42731</strain>
    </source>
</reference>
<dbReference type="Proteomes" id="UP000623842">
    <property type="component" value="Unassembled WGS sequence"/>
</dbReference>
<protein>
    <submittedName>
        <fullName evidence="1">Uncharacterized protein</fullName>
    </submittedName>
</protein>